<name>A0A075JI48_9MICO</name>
<proteinExistence type="predicted"/>
<gene>
    <name evidence="1" type="ORF">HX89_12365</name>
</gene>
<dbReference type="AlphaFoldDB" id="A0A075JI48"/>
<keyword evidence="2" id="KW-1185">Reference proteome</keyword>
<dbReference type="Proteomes" id="UP000027986">
    <property type="component" value="Chromosome"/>
</dbReference>
<evidence type="ECO:0000313" key="1">
    <source>
        <dbReference type="EMBL" id="AIF41594.1"/>
    </source>
</evidence>
<dbReference type="RefSeq" id="WP_038569439.1">
    <property type="nucleotide sequence ID" value="NZ_CP008889.1"/>
</dbReference>
<dbReference type="GeneID" id="99991513"/>
<reference evidence="1 2" key="1">
    <citation type="submission" date="2014-07" db="EMBL/GenBank/DDBJ databases">
        <title>Genome Sequencing of Dermacoccus nishinomiyaensis.</title>
        <authorList>
            <person name="Hong K.W."/>
            <person name="Chan K.G."/>
        </authorList>
    </citation>
    <scope>NUCLEOTIDE SEQUENCE [LARGE SCALE GENOMIC DNA]</scope>
    <source>
        <strain evidence="1 2">M25</strain>
    </source>
</reference>
<sequence length="99" mass="10165">MEVRASWSTNLHNPCVDEGCFDLVEEGIRVAAQADVGNAQDAIAVEGDGGLPQRVGDRVGAALVVCAVDLGDEARGVPACIEVPASCVALTRSTVMDLA</sequence>
<dbReference type="HOGENOM" id="CLU_2315660_0_0_11"/>
<dbReference type="KEGG" id="dni:HX89_12365"/>
<evidence type="ECO:0000313" key="2">
    <source>
        <dbReference type="Proteomes" id="UP000027986"/>
    </source>
</evidence>
<accession>A0A075JI48</accession>
<dbReference type="EMBL" id="CP008889">
    <property type="protein sequence ID" value="AIF41594.1"/>
    <property type="molecule type" value="Genomic_DNA"/>
</dbReference>
<organism evidence="1 2">
    <name type="scientific">Dermacoccus nishinomiyaensis</name>
    <dbReference type="NCBI Taxonomy" id="1274"/>
    <lineage>
        <taxon>Bacteria</taxon>
        <taxon>Bacillati</taxon>
        <taxon>Actinomycetota</taxon>
        <taxon>Actinomycetes</taxon>
        <taxon>Micrococcales</taxon>
        <taxon>Dermacoccaceae</taxon>
        <taxon>Dermacoccus</taxon>
    </lineage>
</organism>
<protein>
    <submittedName>
        <fullName evidence="1">Uncharacterized protein</fullName>
    </submittedName>
</protein>